<dbReference type="AlphaFoldDB" id="A0A3Q2VRZ8"/>
<dbReference type="PANTHER" id="PTHR11240:SF85">
    <property type="entry name" value="RIBONUCLEASE T2"/>
    <property type="match status" value="1"/>
</dbReference>
<dbReference type="SUPFAM" id="SSF55895">
    <property type="entry name" value="Ribonuclease Rh-like"/>
    <property type="match status" value="1"/>
</dbReference>
<keyword evidence="6" id="KW-1185">Reference proteome</keyword>
<dbReference type="Gene3D" id="3.90.730.10">
    <property type="entry name" value="Ribonuclease T2-like"/>
    <property type="match status" value="1"/>
</dbReference>
<dbReference type="GO" id="GO:0033897">
    <property type="term" value="F:ribonuclease T2 activity"/>
    <property type="evidence" value="ECO:0007669"/>
    <property type="project" value="InterPro"/>
</dbReference>
<reference evidence="5" key="2">
    <citation type="submission" date="2025-09" db="UniProtKB">
        <authorList>
            <consortium name="Ensembl"/>
        </authorList>
    </citation>
    <scope>IDENTIFICATION</scope>
</reference>
<feature type="chain" id="PRO_5018576782" evidence="4">
    <location>
        <begin position="27"/>
        <end position="197"/>
    </location>
</feature>
<reference evidence="5" key="1">
    <citation type="submission" date="2025-08" db="UniProtKB">
        <authorList>
            <consortium name="Ensembl"/>
        </authorList>
    </citation>
    <scope>IDENTIFICATION</scope>
</reference>
<keyword evidence="4" id="KW-0732">Signal</keyword>
<feature type="signal peptide" evidence="4">
    <location>
        <begin position="1"/>
        <end position="26"/>
    </location>
</feature>
<dbReference type="PROSITE" id="PS00530">
    <property type="entry name" value="RNASE_T2_1"/>
    <property type="match status" value="1"/>
</dbReference>
<protein>
    <submittedName>
        <fullName evidence="5">Uncharacterized protein</fullName>
    </submittedName>
</protein>
<organism evidence="5 6">
    <name type="scientific">Haplochromis burtoni</name>
    <name type="common">Burton's mouthbrooder</name>
    <name type="synonym">Chromis burtoni</name>
    <dbReference type="NCBI Taxonomy" id="8153"/>
    <lineage>
        <taxon>Eukaryota</taxon>
        <taxon>Metazoa</taxon>
        <taxon>Chordata</taxon>
        <taxon>Craniata</taxon>
        <taxon>Vertebrata</taxon>
        <taxon>Euteleostomi</taxon>
        <taxon>Actinopterygii</taxon>
        <taxon>Neopterygii</taxon>
        <taxon>Teleostei</taxon>
        <taxon>Neoteleostei</taxon>
        <taxon>Acanthomorphata</taxon>
        <taxon>Ovalentaria</taxon>
        <taxon>Cichlomorphae</taxon>
        <taxon>Cichliformes</taxon>
        <taxon>Cichlidae</taxon>
        <taxon>African cichlids</taxon>
        <taxon>Pseudocrenilabrinae</taxon>
        <taxon>Haplochromini</taxon>
        <taxon>Haplochromis</taxon>
    </lineage>
</organism>
<evidence type="ECO:0000256" key="4">
    <source>
        <dbReference type="SAM" id="SignalP"/>
    </source>
</evidence>
<dbReference type="Pfam" id="PF00445">
    <property type="entry name" value="Ribonuclease_T2"/>
    <property type="match status" value="1"/>
</dbReference>
<dbReference type="InterPro" id="IPR036430">
    <property type="entry name" value="RNase_T2-like_sf"/>
</dbReference>
<evidence type="ECO:0000313" key="6">
    <source>
        <dbReference type="Proteomes" id="UP000264840"/>
    </source>
</evidence>
<name>A0A3Q2VRZ8_HAPBU</name>
<dbReference type="STRING" id="8153.ENSHBUP00000015062"/>
<evidence type="ECO:0000256" key="1">
    <source>
        <dbReference type="ARBA" id="ARBA00004227"/>
    </source>
</evidence>
<dbReference type="InterPro" id="IPR001568">
    <property type="entry name" value="RNase_T2-like"/>
</dbReference>
<comment type="subcellular location">
    <subcellularLocation>
        <location evidence="1">Lysosome lumen</location>
    </subcellularLocation>
</comment>
<dbReference type="GeneTree" id="ENSGT00940000178011"/>
<evidence type="ECO:0000313" key="5">
    <source>
        <dbReference type="Ensembl" id="ENSHBUP00000015062.1"/>
    </source>
</evidence>
<dbReference type="GO" id="GO:0003723">
    <property type="term" value="F:RNA binding"/>
    <property type="evidence" value="ECO:0007669"/>
    <property type="project" value="InterPro"/>
</dbReference>
<accession>A0A3Q2VRZ8</accession>
<dbReference type="GO" id="GO:0006401">
    <property type="term" value="P:RNA catabolic process"/>
    <property type="evidence" value="ECO:0007669"/>
    <property type="project" value="TreeGrafter"/>
</dbReference>
<evidence type="ECO:0000256" key="3">
    <source>
        <dbReference type="RuleBase" id="RU004328"/>
    </source>
</evidence>
<dbReference type="InterPro" id="IPR018188">
    <property type="entry name" value="RNase_T2_His_AS_1"/>
</dbReference>
<sequence>MHRSLLPLLVSLSPAILFLLPGIIVTQEGLWEDYKYGHGDLDNHNFCTWKCLLFTLQWPGAFCQSLNNVSLCRIPPTVNNWTIHGLWPLHAKNRCDCWPMFPSDVQELKAELTELWPSFVRFKSNFHFWYSPSSTHNVQQGATPLTSHYMTVYQKYEPTFNSIYDLCKHIHCQFELLVVSLKTSGRKGNNHSCEEIR</sequence>
<dbReference type="Proteomes" id="UP000264840">
    <property type="component" value="Unplaced"/>
</dbReference>
<comment type="similarity">
    <text evidence="2 3">Belongs to the RNase T2 family.</text>
</comment>
<dbReference type="GO" id="GO:0043202">
    <property type="term" value="C:lysosomal lumen"/>
    <property type="evidence" value="ECO:0007669"/>
    <property type="project" value="UniProtKB-SubCell"/>
</dbReference>
<evidence type="ECO:0000256" key="2">
    <source>
        <dbReference type="ARBA" id="ARBA00007469"/>
    </source>
</evidence>
<dbReference type="PANTHER" id="PTHR11240">
    <property type="entry name" value="RIBONUCLEASE T2"/>
    <property type="match status" value="1"/>
</dbReference>
<dbReference type="Ensembl" id="ENSHBUT00000023224.1">
    <property type="protein sequence ID" value="ENSHBUP00000015062.1"/>
    <property type="gene ID" value="ENSHBUG00000016968.1"/>
</dbReference>
<proteinExistence type="inferred from homology"/>
<dbReference type="GO" id="GO:0005576">
    <property type="term" value="C:extracellular region"/>
    <property type="evidence" value="ECO:0007669"/>
    <property type="project" value="TreeGrafter"/>
</dbReference>